<gene>
    <name evidence="8" type="ORF">SAMN02746019_00002290</name>
</gene>
<dbReference type="FunFam" id="3.30.2290.10:FF:000003">
    <property type="entry name" value="Zinc-dependent protease, TldD/PmbA family"/>
    <property type="match status" value="1"/>
</dbReference>
<dbReference type="InterPro" id="IPR045569">
    <property type="entry name" value="Metalloprtase-TldD/E_C"/>
</dbReference>
<evidence type="ECO:0000256" key="1">
    <source>
        <dbReference type="ARBA" id="ARBA00005836"/>
    </source>
</evidence>
<name>A0A212R743_9CHLR</name>
<dbReference type="Proteomes" id="UP000197025">
    <property type="component" value="Unassembled WGS sequence"/>
</dbReference>
<feature type="domain" description="Metalloprotease TldD/E central" evidence="7">
    <location>
        <begin position="114"/>
        <end position="225"/>
    </location>
</feature>
<dbReference type="PANTHER" id="PTHR30624">
    <property type="entry name" value="UNCHARACTERIZED PROTEIN TLDD AND PMBA"/>
    <property type="match status" value="1"/>
</dbReference>
<dbReference type="InterPro" id="IPR045570">
    <property type="entry name" value="Metalloprtase-TldD/E_cen_dom"/>
</dbReference>
<evidence type="ECO:0000313" key="9">
    <source>
        <dbReference type="Proteomes" id="UP000197025"/>
    </source>
</evidence>
<dbReference type="InParanoid" id="A0A212R743"/>
<dbReference type="SUPFAM" id="SSF111283">
    <property type="entry name" value="Putative modulator of DNA gyrase, PmbA/TldD"/>
    <property type="match status" value="1"/>
</dbReference>
<keyword evidence="2" id="KW-0645">Protease</keyword>
<dbReference type="EMBL" id="FYEK01000035">
    <property type="protein sequence ID" value="SNB68011.1"/>
    <property type="molecule type" value="Genomic_DNA"/>
</dbReference>
<dbReference type="PANTHER" id="PTHR30624:SF10">
    <property type="entry name" value="CONSERVED PROTEIN"/>
    <property type="match status" value="1"/>
</dbReference>
<proteinExistence type="inferred from homology"/>
<dbReference type="Pfam" id="PF19290">
    <property type="entry name" value="PmbA_TldD_2nd"/>
    <property type="match status" value="1"/>
</dbReference>
<dbReference type="InterPro" id="IPR002510">
    <property type="entry name" value="Metalloprtase-TldD/E_N"/>
</dbReference>
<dbReference type="GO" id="GO:0008237">
    <property type="term" value="F:metallopeptidase activity"/>
    <property type="evidence" value="ECO:0007669"/>
    <property type="project" value="UniProtKB-KW"/>
</dbReference>
<keyword evidence="4" id="KW-0482">Metalloprotease</keyword>
<evidence type="ECO:0000256" key="4">
    <source>
        <dbReference type="ARBA" id="ARBA00023049"/>
    </source>
</evidence>
<dbReference type="GO" id="GO:0005829">
    <property type="term" value="C:cytosol"/>
    <property type="evidence" value="ECO:0007669"/>
    <property type="project" value="TreeGrafter"/>
</dbReference>
<dbReference type="InterPro" id="IPR051463">
    <property type="entry name" value="Peptidase_U62_metallo"/>
</dbReference>
<dbReference type="RefSeq" id="WP_088571616.1">
    <property type="nucleotide sequence ID" value="NZ_FYEK01000035.1"/>
</dbReference>
<evidence type="ECO:0000259" key="6">
    <source>
        <dbReference type="Pfam" id="PF19289"/>
    </source>
</evidence>
<reference evidence="9" key="1">
    <citation type="submission" date="2017-06" db="EMBL/GenBank/DDBJ databases">
        <authorList>
            <person name="Varghese N."/>
            <person name="Submissions S."/>
        </authorList>
    </citation>
    <scope>NUCLEOTIDE SEQUENCE [LARGE SCALE GENOMIC DNA]</scope>
    <source>
        <strain evidence="9">JAD2</strain>
    </source>
</reference>
<feature type="domain" description="Metalloprotease TldD/E C-terminal" evidence="6">
    <location>
        <begin position="236"/>
        <end position="460"/>
    </location>
</feature>
<dbReference type="InterPro" id="IPR036059">
    <property type="entry name" value="TldD/PmbA_sf"/>
</dbReference>
<protein>
    <submittedName>
        <fullName evidence="8">TldD protein</fullName>
    </submittedName>
</protein>
<evidence type="ECO:0000256" key="2">
    <source>
        <dbReference type="ARBA" id="ARBA00022670"/>
    </source>
</evidence>
<keyword evidence="3" id="KW-0378">Hydrolase</keyword>
<feature type="domain" description="Metalloprotease TldD/E N-terminal" evidence="5">
    <location>
        <begin position="20"/>
        <end position="84"/>
    </location>
</feature>
<accession>A0A212R743</accession>
<keyword evidence="9" id="KW-1185">Reference proteome</keyword>
<evidence type="ECO:0000313" key="8">
    <source>
        <dbReference type="EMBL" id="SNB68011.1"/>
    </source>
</evidence>
<dbReference type="Pfam" id="PF19289">
    <property type="entry name" value="PmbA_TldD_3rd"/>
    <property type="match status" value="1"/>
</dbReference>
<evidence type="ECO:0000259" key="7">
    <source>
        <dbReference type="Pfam" id="PF19290"/>
    </source>
</evidence>
<dbReference type="OrthoDB" id="9803213at2"/>
<dbReference type="GO" id="GO:0006508">
    <property type="term" value="P:proteolysis"/>
    <property type="evidence" value="ECO:0007669"/>
    <property type="project" value="UniProtKB-KW"/>
</dbReference>
<dbReference type="Gene3D" id="3.30.2290.10">
    <property type="entry name" value="PmbA/TldD superfamily"/>
    <property type="match status" value="1"/>
</dbReference>
<comment type="similarity">
    <text evidence="1">Belongs to the peptidase U62 family.</text>
</comment>
<evidence type="ECO:0000259" key="5">
    <source>
        <dbReference type="Pfam" id="PF01523"/>
    </source>
</evidence>
<dbReference type="InterPro" id="IPR035068">
    <property type="entry name" value="TldD/PmbA_N"/>
</dbReference>
<evidence type="ECO:0000256" key="3">
    <source>
        <dbReference type="ARBA" id="ARBA00022801"/>
    </source>
</evidence>
<organism evidence="8 9">
    <name type="scientific">Thermoflexus hugenholtzii JAD2</name>
    <dbReference type="NCBI Taxonomy" id="877466"/>
    <lineage>
        <taxon>Bacteria</taxon>
        <taxon>Bacillati</taxon>
        <taxon>Chloroflexota</taxon>
        <taxon>Thermoflexia</taxon>
        <taxon>Thermoflexales</taxon>
        <taxon>Thermoflexaceae</taxon>
        <taxon>Thermoflexus</taxon>
    </lineage>
</organism>
<dbReference type="AlphaFoldDB" id="A0A212R743"/>
<dbReference type="Pfam" id="PF01523">
    <property type="entry name" value="PmbA_TldD_1st"/>
    <property type="match status" value="1"/>
</dbReference>
<sequence>MKEILERALNVAQLRGATYADVRLVHRIEQSLLVRNGVVQGISQIEDMGFGVRVIADGAWGFASSARLTLEEAERVADRAVQIARASALFKKEDVDIGPPVVQRGTYRTPVQIDPFTVPLEKKLEILLAADAAMRAVRGIAATEAEMVFIRERKTFASTEGSWIEQEIIESGCGIEATAVGPDEVQRRSYPNSVGRHQMTRGWEFIEECNLPGNAPRIAEEAVALLTADPCPETVTTVILGGSQVALQIHESCGHPIELDRVFGTEAAYAGTSFLTPEKLGTFRYGSEVVNITADATLPGGLGTFGWDDEGVPAQRVDIVKEGLFIGYMTSRETARQLLKLLGPSPYVTGLSNGTMRASGWNRIPLIRMTNVNLLPGAWRLEDLIADTDEGIFMDTNRSWSIDDKRLNFQFGCEIAWEIKGGKLTRMLKNPIYTGITPEFWRSCDAVCNADHWVIWGTPNCGKGQPSQLAHTGHGAAPARFRNVRVFSRK</sequence>